<reference evidence="1" key="1">
    <citation type="submission" date="2023-03" db="EMBL/GenBank/DDBJ databases">
        <title>Massive genome expansion in bonnet fungi (Mycena s.s.) driven by repeated elements and novel gene families across ecological guilds.</title>
        <authorList>
            <consortium name="Lawrence Berkeley National Laboratory"/>
            <person name="Harder C.B."/>
            <person name="Miyauchi S."/>
            <person name="Viragh M."/>
            <person name="Kuo A."/>
            <person name="Thoen E."/>
            <person name="Andreopoulos B."/>
            <person name="Lu D."/>
            <person name="Skrede I."/>
            <person name="Drula E."/>
            <person name="Henrissat B."/>
            <person name="Morin E."/>
            <person name="Kohler A."/>
            <person name="Barry K."/>
            <person name="LaButti K."/>
            <person name="Morin E."/>
            <person name="Salamov A."/>
            <person name="Lipzen A."/>
            <person name="Mereny Z."/>
            <person name="Hegedus B."/>
            <person name="Baldrian P."/>
            <person name="Stursova M."/>
            <person name="Weitz H."/>
            <person name="Taylor A."/>
            <person name="Grigoriev I.V."/>
            <person name="Nagy L.G."/>
            <person name="Martin F."/>
            <person name="Kauserud H."/>
        </authorList>
    </citation>
    <scope>NUCLEOTIDE SEQUENCE</scope>
    <source>
        <strain evidence="1">9144</strain>
    </source>
</reference>
<organism evidence="1 2">
    <name type="scientific">Mycena pura</name>
    <dbReference type="NCBI Taxonomy" id="153505"/>
    <lineage>
        <taxon>Eukaryota</taxon>
        <taxon>Fungi</taxon>
        <taxon>Dikarya</taxon>
        <taxon>Basidiomycota</taxon>
        <taxon>Agaricomycotina</taxon>
        <taxon>Agaricomycetes</taxon>
        <taxon>Agaricomycetidae</taxon>
        <taxon>Agaricales</taxon>
        <taxon>Marasmiineae</taxon>
        <taxon>Mycenaceae</taxon>
        <taxon>Mycena</taxon>
    </lineage>
</organism>
<sequence length="415" mass="46490">MYDSPISQLHSSLLLASLSLIPNHVLRLVALAAFLTLALVHLICLQRPSSQLTRLEAMIEKTEKVVHHAKMLCRIGFLQVVLAEENLILEAERQRKYAEDIDAAKIMLNHAQLVYNGPDYRSLVPASLHRRVHSNHRSKNAPPVVQAQGPYKNLNLLVHKYLIALYRHLPPAEERELSQTSAQHRRSASVQKRVAPPVRPSQCCLKWCPGPHRKKHHHPLAVQARVCSTEIRRRWWIMFAPRAAASIQMIVNESAPFALRPRPSRRALAFRLCEEVVNDDGAVADVLREARGRKIDDYASICGKSRSVALRFNGSRVDRQEPDVRSAPRGYLRLAALWNVPFVAHSVVFPRLLLTRTPHLGVLSALTGPRPVAPPPRIPGATVSTYVARQLLAMLVAAHSDTLAYSRDQSGFPNA</sequence>
<dbReference type="EMBL" id="JARJCW010000020">
    <property type="protein sequence ID" value="KAJ7213988.1"/>
    <property type="molecule type" value="Genomic_DNA"/>
</dbReference>
<dbReference type="AlphaFoldDB" id="A0AAD6VII4"/>
<evidence type="ECO:0000313" key="1">
    <source>
        <dbReference type="EMBL" id="KAJ7213988.1"/>
    </source>
</evidence>
<keyword evidence="2" id="KW-1185">Reference proteome</keyword>
<evidence type="ECO:0000313" key="2">
    <source>
        <dbReference type="Proteomes" id="UP001219525"/>
    </source>
</evidence>
<protein>
    <submittedName>
        <fullName evidence="1">Uncharacterized protein</fullName>
    </submittedName>
</protein>
<proteinExistence type="predicted"/>
<name>A0AAD6VII4_9AGAR</name>
<accession>A0AAD6VII4</accession>
<comment type="caution">
    <text evidence="1">The sequence shown here is derived from an EMBL/GenBank/DDBJ whole genome shotgun (WGS) entry which is preliminary data.</text>
</comment>
<dbReference type="Proteomes" id="UP001219525">
    <property type="component" value="Unassembled WGS sequence"/>
</dbReference>
<gene>
    <name evidence="1" type="ORF">GGX14DRAFT_392762</name>
</gene>